<evidence type="ECO:0000313" key="15">
    <source>
        <dbReference type="EMBL" id="CCG47174.1"/>
    </source>
</evidence>
<dbReference type="PANTHER" id="PTHR30175:SF4">
    <property type="entry name" value="PTS SYSTEM TREHALOSE-SPECIFIC EIIBC COMPONENT"/>
    <property type="match status" value="1"/>
</dbReference>
<dbReference type="NCBIfam" id="TIGR00826">
    <property type="entry name" value="EIIB_glc"/>
    <property type="match status" value="1"/>
</dbReference>
<accession>I0JSQ2</accession>
<dbReference type="NCBIfam" id="NF008236">
    <property type="entry name" value="PRK11007.1"/>
    <property type="match status" value="1"/>
</dbReference>
<name>I0JSQ2_HALH3</name>
<dbReference type="PROSITE" id="PS51103">
    <property type="entry name" value="PTS_EIIC_TYPE_1"/>
    <property type="match status" value="1"/>
</dbReference>
<dbReference type="Pfam" id="PF02378">
    <property type="entry name" value="PTS_EIIC"/>
    <property type="match status" value="1"/>
</dbReference>
<keyword evidence="6" id="KW-0598">Phosphotransferase system</keyword>
<dbReference type="Proteomes" id="UP000007397">
    <property type="component" value="Chromosome"/>
</dbReference>
<reference evidence="15 16" key="1">
    <citation type="journal article" date="2013" name="Environ. Microbiol.">
        <title>Chloride and organic osmolytes: a hybrid strategy to cope with elevated salinities by the moderately halophilic, chloride-dependent bacterium Halobacillus halophilus.</title>
        <authorList>
            <person name="Saum S.H."/>
            <person name="Pfeiffer F."/>
            <person name="Palm P."/>
            <person name="Rampp M."/>
            <person name="Schuster S.C."/>
            <person name="Muller V."/>
            <person name="Oesterhelt D."/>
        </authorList>
    </citation>
    <scope>NUCLEOTIDE SEQUENCE [LARGE SCALE GENOMIC DNA]</scope>
    <source>
        <strain evidence="16">ATCC 35676 / DSM 2266 / JCM 20832 / KCTC 3685 / LMG 17431 / NBRC 102448 / NCIMB 2269</strain>
    </source>
</reference>
<protein>
    <submittedName>
        <fullName evidence="15">PTS system subunit IIBC, trehalose-specific</fullName>
        <ecNumber evidence="15">2.7.1.69</ecNumber>
    </submittedName>
</protein>
<dbReference type="NCBIfam" id="TIGR01992">
    <property type="entry name" value="PTS-IIBC-Tre"/>
    <property type="match status" value="1"/>
</dbReference>
<keyword evidence="3" id="KW-1003">Cell membrane</keyword>
<dbReference type="InterPro" id="IPR018113">
    <property type="entry name" value="PTrfase_EIIB_Cys"/>
</dbReference>
<keyword evidence="2" id="KW-0813">Transport</keyword>
<dbReference type="PROSITE" id="PS01035">
    <property type="entry name" value="PTS_EIIB_TYPE_1_CYS"/>
    <property type="match status" value="1"/>
</dbReference>
<dbReference type="AlphaFoldDB" id="I0JSQ2"/>
<keyword evidence="16" id="KW-1185">Reference proteome</keyword>
<dbReference type="eggNOG" id="COG1264">
    <property type="taxonomic scope" value="Bacteria"/>
</dbReference>
<dbReference type="EC" id="2.7.1.69" evidence="15"/>
<evidence type="ECO:0000256" key="11">
    <source>
        <dbReference type="PROSITE-ProRule" id="PRU00421"/>
    </source>
</evidence>
<dbReference type="InterPro" id="IPR036878">
    <property type="entry name" value="Glu_permease_IIB"/>
</dbReference>
<dbReference type="GO" id="GO:0016301">
    <property type="term" value="F:kinase activity"/>
    <property type="evidence" value="ECO:0007669"/>
    <property type="project" value="UniProtKB-KW"/>
</dbReference>
<feature type="transmembrane region" description="Helical" evidence="12">
    <location>
        <begin position="342"/>
        <end position="364"/>
    </location>
</feature>
<sequence>MNHKEQAEQILEAIGGKENLSAATHCVTRLRLALHDEGIVDQEKLNNIDAVKGSFSTNGQFQIVIGQGTVDKVYKEFVALAGIGESSKEEVKEASSQKMNPLQRAIKTLADIFIPILPAIVTAGLLLGINNILTAPGIFWDEQSVIDVYPQWSDIANMIIIIANTAFTFLPGLIGWSAVKKFGGSPILGIVMGLILVHPELLNAWAYGEAVKEGTVPTWNLFGWEIEKIGYQGQVLPVLVASYVLTKIEVFMRKRVPDSIQLLVVGPVALLVTGFLTFLFIGPVTFAIGNAITDGLVSIFDNFAALGGLIYGALYGVLVITGMHHTFLAVDIQLIGSTNTTFLWPMLALSNIAQGSAAFAIMLASRDEKLRGLGLSSGVSAWLGITEPALFGVNLRFKYPFIIAISSSAIAGLYISAQGVLANSIGVGGVPGIFSIVSDYWFDFIIGMIIVIVLPLVGTYLYAKRKKDV</sequence>
<evidence type="ECO:0000256" key="12">
    <source>
        <dbReference type="SAM" id="Phobius"/>
    </source>
</evidence>
<evidence type="ECO:0000256" key="9">
    <source>
        <dbReference type="ARBA" id="ARBA00022989"/>
    </source>
</evidence>
<evidence type="ECO:0000256" key="6">
    <source>
        <dbReference type="ARBA" id="ARBA00022683"/>
    </source>
</evidence>
<evidence type="ECO:0000259" key="14">
    <source>
        <dbReference type="PROSITE" id="PS51103"/>
    </source>
</evidence>
<evidence type="ECO:0000256" key="5">
    <source>
        <dbReference type="ARBA" id="ARBA00022679"/>
    </source>
</evidence>
<evidence type="ECO:0000256" key="8">
    <source>
        <dbReference type="ARBA" id="ARBA00022777"/>
    </source>
</evidence>
<dbReference type="InterPro" id="IPR050558">
    <property type="entry name" value="PTS_Sugar-Specific_Components"/>
</dbReference>
<proteinExistence type="predicted"/>
<evidence type="ECO:0000256" key="1">
    <source>
        <dbReference type="ARBA" id="ARBA00004651"/>
    </source>
</evidence>
<evidence type="ECO:0000256" key="4">
    <source>
        <dbReference type="ARBA" id="ARBA00022597"/>
    </source>
</evidence>
<dbReference type="GO" id="GO:0009401">
    <property type="term" value="P:phosphoenolpyruvate-dependent sugar phosphotransferase system"/>
    <property type="evidence" value="ECO:0007669"/>
    <property type="project" value="UniProtKB-KW"/>
</dbReference>
<feature type="active site" description="Phosphocysteine intermediate; for EIIB activity" evidence="11">
    <location>
        <position position="26"/>
    </location>
</feature>
<dbReference type="PROSITE" id="PS51098">
    <property type="entry name" value="PTS_EIIB_TYPE_1"/>
    <property type="match status" value="1"/>
</dbReference>
<evidence type="ECO:0000256" key="7">
    <source>
        <dbReference type="ARBA" id="ARBA00022692"/>
    </source>
</evidence>
<dbReference type="GO" id="GO:0005886">
    <property type="term" value="C:plasma membrane"/>
    <property type="evidence" value="ECO:0007669"/>
    <property type="project" value="UniProtKB-SubCell"/>
</dbReference>
<dbReference type="EMBL" id="HE717023">
    <property type="protein sequence ID" value="CCG47174.1"/>
    <property type="molecule type" value="Genomic_DNA"/>
</dbReference>
<dbReference type="Gene3D" id="3.30.1360.60">
    <property type="entry name" value="Glucose permease domain IIB"/>
    <property type="match status" value="1"/>
</dbReference>
<feature type="transmembrane region" description="Helical" evidence="12">
    <location>
        <begin position="370"/>
        <end position="392"/>
    </location>
</feature>
<dbReference type="Pfam" id="PF00367">
    <property type="entry name" value="PTS_EIIB"/>
    <property type="match status" value="1"/>
</dbReference>
<keyword evidence="5 15" id="KW-0808">Transferase</keyword>
<dbReference type="CDD" id="cd00212">
    <property type="entry name" value="PTS_IIB_glc"/>
    <property type="match status" value="1"/>
</dbReference>
<keyword evidence="9 12" id="KW-1133">Transmembrane helix</keyword>
<dbReference type="GO" id="GO:0015574">
    <property type="term" value="F:trehalose transmembrane transporter activity"/>
    <property type="evidence" value="ECO:0007669"/>
    <property type="project" value="InterPro"/>
</dbReference>
<feature type="transmembrane region" description="Helical" evidence="12">
    <location>
        <begin position="112"/>
        <end position="135"/>
    </location>
</feature>
<dbReference type="FunFam" id="3.30.1360.60:FF:000001">
    <property type="entry name" value="PTS system glucose-specific IIBC component PtsG"/>
    <property type="match status" value="1"/>
</dbReference>
<dbReference type="GO" id="GO:0090589">
    <property type="term" value="F:protein-phosphocysteine-trehalose phosphotransferase system transporter activity"/>
    <property type="evidence" value="ECO:0007669"/>
    <property type="project" value="TreeGrafter"/>
</dbReference>
<evidence type="ECO:0000256" key="3">
    <source>
        <dbReference type="ARBA" id="ARBA00022475"/>
    </source>
</evidence>
<dbReference type="InterPro" id="IPR001996">
    <property type="entry name" value="PTS_IIB_1"/>
</dbReference>
<feature type="transmembrane region" description="Helical" evidence="12">
    <location>
        <begin position="155"/>
        <end position="175"/>
    </location>
</feature>
<dbReference type="SUPFAM" id="SSF55604">
    <property type="entry name" value="Glucose permease domain IIB"/>
    <property type="match status" value="1"/>
</dbReference>
<feature type="domain" description="PTS EIIC type-1" evidence="14">
    <location>
        <begin position="107"/>
        <end position="469"/>
    </location>
</feature>
<dbReference type="KEGG" id="hhd:HBHAL_4836"/>
<dbReference type="InterPro" id="IPR013013">
    <property type="entry name" value="PTS_EIIC_1"/>
</dbReference>
<feature type="domain" description="PTS EIIB type-1" evidence="13">
    <location>
        <begin position="4"/>
        <end position="87"/>
    </location>
</feature>
<dbReference type="PATRIC" id="fig|866895.3.peg.3874"/>
<dbReference type="HOGENOM" id="CLU_012312_2_0_9"/>
<keyword evidence="4" id="KW-0762">Sugar transport</keyword>
<keyword evidence="10 12" id="KW-0472">Membrane</keyword>
<dbReference type="RefSeq" id="WP_014645058.1">
    <property type="nucleotide sequence ID" value="NC_017668.1"/>
</dbReference>
<dbReference type="InterPro" id="IPR011296">
    <property type="entry name" value="PTS_IIBC_treh"/>
</dbReference>
<dbReference type="GO" id="GO:0008982">
    <property type="term" value="F:protein-N(PI)-phosphohistidine-sugar phosphotransferase activity"/>
    <property type="evidence" value="ECO:0007669"/>
    <property type="project" value="InterPro"/>
</dbReference>
<evidence type="ECO:0000256" key="10">
    <source>
        <dbReference type="ARBA" id="ARBA00023136"/>
    </source>
</evidence>
<dbReference type="eggNOG" id="COG1263">
    <property type="taxonomic scope" value="Bacteria"/>
</dbReference>
<comment type="subcellular location">
    <subcellularLocation>
        <location evidence="1">Cell membrane</location>
        <topology evidence="1">Multi-pass membrane protein</topology>
    </subcellularLocation>
</comment>
<dbReference type="InterPro" id="IPR003352">
    <property type="entry name" value="PTS_EIIC"/>
</dbReference>
<feature type="transmembrane region" description="Helical" evidence="12">
    <location>
        <begin position="399"/>
        <end position="421"/>
    </location>
</feature>
<evidence type="ECO:0000313" key="16">
    <source>
        <dbReference type="Proteomes" id="UP000007397"/>
    </source>
</evidence>
<gene>
    <name evidence="15" type="ordered locus">HBHAL_4836</name>
</gene>
<feature type="transmembrane region" description="Helical" evidence="12">
    <location>
        <begin position="441"/>
        <end position="463"/>
    </location>
</feature>
<dbReference type="PANTHER" id="PTHR30175">
    <property type="entry name" value="PHOSPHOTRANSFERASE SYSTEM TRANSPORT PROTEIN"/>
    <property type="match status" value="1"/>
</dbReference>
<organism evidence="15 16">
    <name type="scientific">Halobacillus halophilus (strain ATCC 35676 / DSM 2266 / JCM 20832 / KCTC 3685 / LMG 17431 / NBRC 102448 / NCIMB 2269)</name>
    <name type="common">Sporosarcina halophila</name>
    <dbReference type="NCBI Taxonomy" id="866895"/>
    <lineage>
        <taxon>Bacteria</taxon>
        <taxon>Bacillati</taxon>
        <taxon>Bacillota</taxon>
        <taxon>Bacilli</taxon>
        <taxon>Bacillales</taxon>
        <taxon>Bacillaceae</taxon>
        <taxon>Halobacillus</taxon>
    </lineage>
</organism>
<evidence type="ECO:0000259" key="13">
    <source>
        <dbReference type="PROSITE" id="PS51098"/>
    </source>
</evidence>
<keyword evidence="7 12" id="KW-0812">Transmembrane</keyword>
<feature type="transmembrane region" description="Helical" evidence="12">
    <location>
        <begin position="308"/>
        <end position="330"/>
    </location>
</feature>
<dbReference type="STRING" id="866895.HBHAL_4836"/>
<keyword evidence="8" id="KW-0418">Kinase</keyword>
<evidence type="ECO:0000256" key="2">
    <source>
        <dbReference type="ARBA" id="ARBA00022448"/>
    </source>
</evidence>
<feature type="transmembrane region" description="Helical" evidence="12">
    <location>
        <begin position="262"/>
        <end position="288"/>
    </location>
</feature>